<evidence type="ECO:0000256" key="1">
    <source>
        <dbReference type="ARBA" id="ARBA00001974"/>
    </source>
</evidence>
<dbReference type="Pfam" id="PF22217">
    <property type="entry name" value="ACDH-11_C"/>
    <property type="match status" value="1"/>
</dbReference>
<feature type="domain" description="Acyl-CoA oxidase/dehydrogenase middle" evidence="7">
    <location>
        <begin position="177"/>
        <end position="286"/>
    </location>
</feature>
<dbReference type="PROSITE" id="PS00073">
    <property type="entry name" value="ACYL_COA_DH_2"/>
    <property type="match status" value="1"/>
</dbReference>
<feature type="domain" description="Acyl-CoA dehydrogenase 11-like C-terminal" evidence="9">
    <location>
        <begin position="485"/>
        <end position="588"/>
    </location>
</feature>
<comment type="cofactor">
    <cofactor evidence="1 5">
        <name>FAD</name>
        <dbReference type="ChEBI" id="CHEBI:57692"/>
    </cofactor>
</comment>
<dbReference type="PANTHER" id="PTHR42707:SF2">
    <property type="entry name" value="ACD11 DEHYDROGENASE"/>
    <property type="match status" value="1"/>
</dbReference>
<keyword evidence="5" id="KW-0560">Oxidoreductase</keyword>
<dbReference type="Pfam" id="PF18158">
    <property type="entry name" value="AidB_N"/>
    <property type="match status" value="1"/>
</dbReference>
<evidence type="ECO:0000259" key="6">
    <source>
        <dbReference type="Pfam" id="PF00441"/>
    </source>
</evidence>
<dbReference type="InterPro" id="IPR006089">
    <property type="entry name" value="Acyl-CoA_DH_CS"/>
</dbReference>
<evidence type="ECO:0000256" key="4">
    <source>
        <dbReference type="ARBA" id="ARBA00022827"/>
    </source>
</evidence>
<evidence type="ECO:0000313" key="11">
    <source>
        <dbReference type="Proteomes" id="UP000703661"/>
    </source>
</evidence>
<evidence type="ECO:0000256" key="3">
    <source>
        <dbReference type="ARBA" id="ARBA00022630"/>
    </source>
</evidence>
<evidence type="ECO:0000259" key="9">
    <source>
        <dbReference type="Pfam" id="PF22217"/>
    </source>
</evidence>
<proteinExistence type="inferred from homology"/>
<comment type="caution">
    <text evidence="10">The sequence shown here is derived from an EMBL/GenBank/DDBJ whole genome shotgun (WGS) entry which is preliminary data.</text>
</comment>
<feature type="domain" description="Acyl-CoA dehydrogenase/oxidase C-terminal" evidence="6">
    <location>
        <begin position="297"/>
        <end position="459"/>
    </location>
</feature>
<dbReference type="Gene3D" id="2.40.110.20">
    <property type="match status" value="1"/>
</dbReference>
<dbReference type="InterPro" id="IPR052904">
    <property type="entry name" value="Acyl-CoA_dehydrogenase-like"/>
</dbReference>
<dbReference type="InterPro" id="IPR036250">
    <property type="entry name" value="AcylCo_DH-like_C"/>
</dbReference>
<evidence type="ECO:0000259" key="8">
    <source>
        <dbReference type="Pfam" id="PF18158"/>
    </source>
</evidence>
<gene>
    <name evidence="10" type="ORF">BGZ80_006145</name>
</gene>
<dbReference type="Proteomes" id="UP000703661">
    <property type="component" value="Unassembled WGS sequence"/>
</dbReference>
<dbReference type="InterPro" id="IPR009075">
    <property type="entry name" value="AcylCo_DH/oxidase_C"/>
</dbReference>
<feature type="domain" description="Adaptive response protein AidB N-terminal" evidence="8">
    <location>
        <begin position="17"/>
        <end position="167"/>
    </location>
</feature>
<organism evidence="10 11">
    <name type="scientific">Entomortierella chlamydospora</name>
    <dbReference type="NCBI Taxonomy" id="101097"/>
    <lineage>
        <taxon>Eukaryota</taxon>
        <taxon>Fungi</taxon>
        <taxon>Fungi incertae sedis</taxon>
        <taxon>Mucoromycota</taxon>
        <taxon>Mortierellomycotina</taxon>
        <taxon>Mortierellomycetes</taxon>
        <taxon>Mortierellales</taxon>
        <taxon>Mortierellaceae</taxon>
        <taxon>Entomortierella</taxon>
    </lineage>
</organism>
<reference evidence="10" key="1">
    <citation type="journal article" date="2020" name="Fungal Divers.">
        <title>Resolving the Mortierellaceae phylogeny through synthesis of multi-gene phylogenetics and phylogenomics.</title>
        <authorList>
            <person name="Vandepol N."/>
            <person name="Liber J."/>
            <person name="Desiro A."/>
            <person name="Na H."/>
            <person name="Kennedy M."/>
            <person name="Barry K."/>
            <person name="Grigoriev I.V."/>
            <person name="Miller A.N."/>
            <person name="O'Donnell K."/>
            <person name="Stajich J.E."/>
            <person name="Bonito G."/>
        </authorList>
    </citation>
    <scope>NUCLEOTIDE SEQUENCE</scope>
    <source>
        <strain evidence="10">NRRL 2769</strain>
    </source>
</reference>
<keyword evidence="11" id="KW-1185">Reference proteome</keyword>
<dbReference type="SUPFAM" id="SSF47203">
    <property type="entry name" value="Acyl-CoA dehydrogenase C-terminal domain-like"/>
    <property type="match status" value="1"/>
</dbReference>
<comment type="similarity">
    <text evidence="2 5">Belongs to the acyl-CoA dehydrogenase family.</text>
</comment>
<evidence type="ECO:0000313" key="10">
    <source>
        <dbReference type="EMBL" id="KAG0019218.1"/>
    </source>
</evidence>
<evidence type="ECO:0000256" key="5">
    <source>
        <dbReference type="RuleBase" id="RU362125"/>
    </source>
</evidence>
<evidence type="ECO:0000256" key="2">
    <source>
        <dbReference type="ARBA" id="ARBA00009347"/>
    </source>
</evidence>
<evidence type="ECO:0000259" key="7">
    <source>
        <dbReference type="Pfam" id="PF02770"/>
    </source>
</evidence>
<dbReference type="AlphaFoldDB" id="A0A9P6T1X0"/>
<keyword evidence="3 5" id="KW-0285">Flavoprotein</keyword>
<dbReference type="InterPro" id="IPR053998">
    <property type="entry name" value="ACDH-11_C"/>
</dbReference>
<dbReference type="SUPFAM" id="SSF56645">
    <property type="entry name" value="Acyl-CoA dehydrogenase NM domain-like"/>
    <property type="match status" value="1"/>
</dbReference>
<protein>
    <submittedName>
        <fullName evidence="10">Uncharacterized protein</fullName>
    </submittedName>
</protein>
<dbReference type="Gene3D" id="6.10.250.600">
    <property type="match status" value="1"/>
</dbReference>
<dbReference type="Gene3D" id="1.20.140.10">
    <property type="entry name" value="Butyryl-CoA Dehydrogenase, subunit A, domain 3"/>
    <property type="match status" value="1"/>
</dbReference>
<keyword evidence="4 5" id="KW-0274">FAD</keyword>
<dbReference type="InterPro" id="IPR006091">
    <property type="entry name" value="Acyl-CoA_Oxase/DH_mid-dom"/>
</dbReference>
<accession>A0A9P6T1X0</accession>
<name>A0A9P6T1X0_9FUNG</name>
<dbReference type="PANTHER" id="PTHR42707">
    <property type="entry name" value="ACYL-COA DEHYDROGENASE"/>
    <property type="match status" value="1"/>
</dbReference>
<dbReference type="Pfam" id="PF00441">
    <property type="entry name" value="Acyl-CoA_dh_1"/>
    <property type="match status" value="1"/>
</dbReference>
<dbReference type="InterPro" id="IPR041504">
    <property type="entry name" value="AidB_N"/>
</dbReference>
<sequence>MVFATADVGFKQDVPETQNIFLEDPVMVSVLERYLPGNVLQEISPDLVQICEWANTEGAVLYTRMEEDLPRLRQYDSWCRRVDELLVTEAWTKQKEVAAREGVVAIAYERKYGQYSRIYQMAKLMLWGSGGGLYSCPIAMTDGCARVIEVNGTQEMKDQVYSRLISRDPKQFITSGQWMTERPGGSDVGRTETQAVWNEENQSWSISGFKWFSSATDADVTMLLARTHDATAPAGSNPMRDGSRGLSLYLARVRDDNGKLNGVRIHRLKDKVGTKALPTAELELDGMIAQQVGDTYKGVKNISALLNITRIYCGMGCAAAMQRFVLLVKNYARRREVFGALLKDQPLHLATVANMELQYRATSQFVFYCVAMLGRTEVLDNDLPEIKDRDLPLLRFLTPILKAWSAKNAFAMSQEAMECFGGQGYMEETGLGRAMKDILVNTIWEGTSNVLALDVLRVMAETGGDALELYSEVKEFQIALWHDTETVRDIIAPLKNRAQWIKSAQSIEKSLEIISKHFATYATLETRKLLEASARGLTFAMADVISGALLCQHSAWSQAKAEANPANSIAASEAKVDLITAQRWCEDLDRKIAYQIDGLGKETRYEEDKLMLFELADARASHQPAAPSVIVSRL</sequence>
<dbReference type="Pfam" id="PF02770">
    <property type="entry name" value="Acyl-CoA_dh_M"/>
    <property type="match status" value="1"/>
</dbReference>
<dbReference type="GO" id="GO:0003995">
    <property type="term" value="F:acyl-CoA dehydrogenase activity"/>
    <property type="evidence" value="ECO:0007669"/>
    <property type="project" value="InterPro"/>
</dbReference>
<dbReference type="EMBL" id="JAAAID010000302">
    <property type="protein sequence ID" value="KAG0019218.1"/>
    <property type="molecule type" value="Genomic_DNA"/>
</dbReference>
<dbReference type="InterPro" id="IPR009100">
    <property type="entry name" value="AcylCoA_DH/oxidase_NM_dom_sf"/>
</dbReference>